<accession>A0A231H5Q8</accession>
<dbReference type="EMBL" id="NGAF01000007">
    <property type="protein sequence ID" value="OXR44219.1"/>
    <property type="molecule type" value="Genomic_DNA"/>
</dbReference>
<evidence type="ECO:0000313" key="4">
    <source>
        <dbReference type="Proteomes" id="UP000215506"/>
    </source>
</evidence>
<dbReference type="InterPro" id="IPR011746">
    <property type="entry name" value="Trp_synth-assoc_CHP"/>
</dbReference>
<feature type="transmembrane region" description="Helical" evidence="2">
    <location>
        <begin position="114"/>
        <end position="135"/>
    </location>
</feature>
<feature type="compositionally biased region" description="Low complexity" evidence="1">
    <location>
        <begin position="32"/>
        <end position="48"/>
    </location>
</feature>
<keyword evidence="2" id="KW-0472">Membrane</keyword>
<keyword evidence="4" id="KW-1185">Reference proteome</keyword>
<evidence type="ECO:0008006" key="5">
    <source>
        <dbReference type="Google" id="ProtNLM"/>
    </source>
</evidence>
<keyword evidence="2" id="KW-0812">Transmembrane</keyword>
<evidence type="ECO:0000313" key="3">
    <source>
        <dbReference type="EMBL" id="OXR44219.1"/>
    </source>
</evidence>
<organism evidence="3 4">
    <name type="scientific">Nocardia cerradoensis</name>
    <dbReference type="NCBI Taxonomy" id="85688"/>
    <lineage>
        <taxon>Bacteria</taxon>
        <taxon>Bacillati</taxon>
        <taxon>Actinomycetota</taxon>
        <taxon>Actinomycetes</taxon>
        <taxon>Mycobacteriales</taxon>
        <taxon>Nocardiaceae</taxon>
        <taxon>Nocardia</taxon>
    </lineage>
</organism>
<feature type="compositionally biased region" description="Basic and acidic residues" evidence="1">
    <location>
        <begin position="8"/>
        <end position="18"/>
    </location>
</feature>
<gene>
    <name evidence="3" type="ORF">B7C42_03779</name>
</gene>
<sequence>MSNPESDPAQRHSPDRPEGTAAPGTNGTSPTAASPRRSDAGSSAADRAPVPPSADRDPIRSGPGDEDAGADAAAAVRRDDPSAPRTGDGDPDRYVPETDTGEAENPPAKRARPVLPVLLLAIGAAALWGSSRMTWVTVRSSDGLTEPRTQHLDGGLWFGALTPLALVLLASIAAVFATKGWLRRLIGVVVALVAAVAAVPGLALLTQHGKLAERAARLAELPARAHVDAATAATFPAALSVVGALAAFAAGVLLARMPETTARMSGKYDNPVFRRAAAAEQVAELRRTGETSSAAKAADAPRPATPASPPHPEPESGELSQRVLWDALDAGADPTDDEAGR</sequence>
<evidence type="ECO:0000256" key="1">
    <source>
        <dbReference type="SAM" id="MobiDB-lite"/>
    </source>
</evidence>
<evidence type="ECO:0000256" key="2">
    <source>
        <dbReference type="SAM" id="Phobius"/>
    </source>
</evidence>
<feature type="region of interest" description="Disordered" evidence="1">
    <location>
        <begin position="285"/>
        <end position="341"/>
    </location>
</feature>
<proteinExistence type="predicted"/>
<dbReference type="NCBIfam" id="TIGR02234">
    <property type="entry name" value="trp_oprn_chp"/>
    <property type="match status" value="1"/>
</dbReference>
<feature type="compositionally biased region" description="Basic and acidic residues" evidence="1">
    <location>
        <begin position="76"/>
        <end position="96"/>
    </location>
</feature>
<feature type="region of interest" description="Disordered" evidence="1">
    <location>
        <begin position="1"/>
        <end position="109"/>
    </location>
</feature>
<feature type="transmembrane region" description="Helical" evidence="2">
    <location>
        <begin position="155"/>
        <end position="178"/>
    </location>
</feature>
<comment type="caution">
    <text evidence="3">The sequence shown here is derived from an EMBL/GenBank/DDBJ whole genome shotgun (WGS) entry which is preliminary data.</text>
</comment>
<dbReference type="Proteomes" id="UP000215506">
    <property type="component" value="Unassembled WGS sequence"/>
</dbReference>
<reference evidence="3 4" key="1">
    <citation type="submission" date="2017-07" db="EMBL/GenBank/DDBJ databases">
        <title>First draft Genome Sequence of Nocardia cerradoensis isolated from human infection.</title>
        <authorList>
            <person name="Carrasco G."/>
        </authorList>
    </citation>
    <scope>NUCLEOTIDE SEQUENCE [LARGE SCALE GENOMIC DNA]</scope>
    <source>
        <strain evidence="3 4">CNM20130759</strain>
    </source>
</reference>
<name>A0A231H5Q8_9NOCA</name>
<dbReference type="InterPro" id="IPR019051">
    <property type="entry name" value="Trp_biosyn_TM_oprn/chp"/>
</dbReference>
<protein>
    <recommendedName>
        <fullName evidence="5">Tryptophan-associated transmembrane protein</fullName>
    </recommendedName>
</protein>
<feature type="transmembrane region" description="Helical" evidence="2">
    <location>
        <begin position="235"/>
        <end position="255"/>
    </location>
</feature>
<dbReference type="Pfam" id="PF09534">
    <property type="entry name" value="Trp_oprn_chp"/>
    <property type="match status" value="1"/>
</dbReference>
<keyword evidence="2" id="KW-1133">Transmembrane helix</keyword>
<feature type="transmembrane region" description="Helical" evidence="2">
    <location>
        <begin position="185"/>
        <end position="205"/>
    </location>
</feature>
<dbReference type="AlphaFoldDB" id="A0A231H5Q8"/>
<dbReference type="RefSeq" id="WP_094026038.1">
    <property type="nucleotide sequence ID" value="NZ_NGAF01000007.1"/>
</dbReference>